<evidence type="ECO:0000259" key="1">
    <source>
        <dbReference type="PROSITE" id="PS51677"/>
    </source>
</evidence>
<proteinExistence type="predicted"/>
<dbReference type="PROSITE" id="PS51677">
    <property type="entry name" value="NODB"/>
    <property type="match status" value="1"/>
</dbReference>
<dbReference type="Gene3D" id="3.20.20.370">
    <property type="entry name" value="Glycoside hydrolase/deacetylase"/>
    <property type="match status" value="1"/>
</dbReference>
<dbReference type="GO" id="GO:0005975">
    <property type="term" value="P:carbohydrate metabolic process"/>
    <property type="evidence" value="ECO:0007669"/>
    <property type="project" value="InterPro"/>
</dbReference>
<keyword evidence="2" id="KW-0378">Hydrolase</keyword>
<organism evidence="2 3">
    <name type="scientific">Acaryochloris thomasi RCC1774</name>
    <dbReference type="NCBI Taxonomy" id="1764569"/>
    <lineage>
        <taxon>Bacteria</taxon>
        <taxon>Bacillati</taxon>
        <taxon>Cyanobacteriota</taxon>
        <taxon>Cyanophyceae</taxon>
        <taxon>Acaryochloridales</taxon>
        <taxon>Acaryochloridaceae</taxon>
        <taxon>Acaryochloris</taxon>
        <taxon>Acaryochloris thomasi</taxon>
    </lineage>
</organism>
<dbReference type="RefSeq" id="WP_110987472.1">
    <property type="nucleotide sequence ID" value="NZ_CAWNWM010000012.1"/>
</dbReference>
<keyword evidence="3" id="KW-1185">Reference proteome</keyword>
<feature type="domain" description="NodB homology" evidence="1">
    <location>
        <begin position="30"/>
        <end position="213"/>
    </location>
</feature>
<evidence type="ECO:0000313" key="2">
    <source>
        <dbReference type="EMBL" id="PZD72091.1"/>
    </source>
</evidence>
<dbReference type="InterPro" id="IPR050248">
    <property type="entry name" value="Polysacc_deacetylase_ArnD"/>
</dbReference>
<dbReference type="CDD" id="cd10917">
    <property type="entry name" value="CE4_NodB_like_6s_7s"/>
    <property type="match status" value="1"/>
</dbReference>
<dbReference type="PANTHER" id="PTHR10587">
    <property type="entry name" value="GLYCOSYL TRANSFERASE-RELATED"/>
    <property type="match status" value="1"/>
</dbReference>
<dbReference type="OrthoDB" id="9806342at2"/>
<protein>
    <submittedName>
        <fullName evidence="2">Peptidoglycan-N-acetylmuramic acid deacetylase PdaC</fullName>
        <ecNumber evidence="2">3.5.1.-</ecNumber>
    </submittedName>
</protein>
<evidence type="ECO:0000313" key="3">
    <source>
        <dbReference type="Proteomes" id="UP000248857"/>
    </source>
</evidence>
<dbReference type="SUPFAM" id="SSF88713">
    <property type="entry name" value="Glycoside hydrolase/deacetylase"/>
    <property type="match status" value="1"/>
</dbReference>
<comment type="caution">
    <text evidence="2">The sequence shown here is derived from an EMBL/GenBank/DDBJ whole genome shotgun (WGS) entry which is preliminary data.</text>
</comment>
<dbReference type="PANTHER" id="PTHR10587:SF137">
    <property type="entry name" value="4-DEOXY-4-FORMAMIDO-L-ARABINOSE-PHOSPHOUNDECAPRENOL DEFORMYLASE ARND-RELATED"/>
    <property type="match status" value="1"/>
</dbReference>
<dbReference type="AlphaFoldDB" id="A0A2W1JSZ1"/>
<reference evidence="2 3" key="1">
    <citation type="journal article" date="2018" name="Sci. Rep.">
        <title>A novel species of the marine cyanobacterium Acaryochloris with a unique pigment content and lifestyle.</title>
        <authorList>
            <person name="Partensky F."/>
            <person name="Six C."/>
            <person name="Ratin M."/>
            <person name="Garczarek L."/>
            <person name="Vaulot D."/>
            <person name="Probert I."/>
            <person name="Calteau A."/>
            <person name="Gourvil P."/>
            <person name="Marie D."/>
            <person name="Grebert T."/>
            <person name="Bouchier C."/>
            <person name="Le Panse S."/>
            <person name="Gachenot M."/>
            <person name="Rodriguez F."/>
            <person name="Garrido J.L."/>
        </authorList>
    </citation>
    <scope>NUCLEOTIDE SEQUENCE [LARGE SCALE GENOMIC DNA]</scope>
    <source>
        <strain evidence="2 3">RCC1774</strain>
    </source>
</reference>
<name>A0A2W1JSZ1_9CYAN</name>
<accession>A0A2W1JSZ1</accession>
<dbReference type="Pfam" id="PF01522">
    <property type="entry name" value="Polysacc_deac_1"/>
    <property type="match status" value="1"/>
</dbReference>
<dbReference type="GO" id="GO:0016810">
    <property type="term" value="F:hydrolase activity, acting on carbon-nitrogen (but not peptide) bonds"/>
    <property type="evidence" value="ECO:0007669"/>
    <property type="project" value="InterPro"/>
</dbReference>
<dbReference type="EMBL" id="PQWO01000012">
    <property type="protein sequence ID" value="PZD72091.1"/>
    <property type="molecule type" value="Genomic_DNA"/>
</dbReference>
<dbReference type="InterPro" id="IPR011330">
    <property type="entry name" value="Glyco_hydro/deAcase_b/a-brl"/>
</dbReference>
<dbReference type="Proteomes" id="UP000248857">
    <property type="component" value="Unassembled WGS sequence"/>
</dbReference>
<dbReference type="EC" id="3.5.1.-" evidence="2"/>
<sequence length="230" mass="25862">MGIAPVLPYVHRVLSPLFPGCLWKGNPERKEIALTFDDGPHPKYTLQLLEALAEYQVTASFFWLGVCVERAPQVAQAVYEQGHWLGLHGYTHRSFPRMKGEQLLQDLGRTRDAIASICNIDPSTLRDVRPPNGVFTPSTLSRLKLGGYRPVMWSVVPVDWVCPGVELVTQRVVEQTQNGSIIVLHDGLCGGQDVAQSVRQLVPQLLDQGYRFVTIDHLWKQQNYMNSSSR</sequence>
<gene>
    <name evidence="2" type="primary">pdaC</name>
    <name evidence="2" type="ORF">C1752_04072</name>
</gene>
<dbReference type="InterPro" id="IPR002509">
    <property type="entry name" value="NODB_dom"/>
</dbReference>